<feature type="compositionally biased region" description="Low complexity" evidence="5">
    <location>
        <begin position="44"/>
        <end position="54"/>
    </location>
</feature>
<dbReference type="GO" id="GO:0005634">
    <property type="term" value="C:nucleus"/>
    <property type="evidence" value="ECO:0007669"/>
    <property type="project" value="TreeGrafter"/>
</dbReference>
<dbReference type="SUPFAM" id="SSF52047">
    <property type="entry name" value="RNI-like"/>
    <property type="match status" value="1"/>
</dbReference>
<dbReference type="GO" id="GO:0005096">
    <property type="term" value="F:GTPase activator activity"/>
    <property type="evidence" value="ECO:0007669"/>
    <property type="project" value="UniProtKB-KW"/>
</dbReference>
<keyword evidence="2" id="KW-0433">Leucine-rich repeat</keyword>
<dbReference type="Pfam" id="PF13516">
    <property type="entry name" value="LRR_6"/>
    <property type="match status" value="1"/>
</dbReference>
<keyword evidence="3" id="KW-0677">Repeat</keyword>
<dbReference type="PANTHER" id="PTHR24113">
    <property type="entry name" value="RAN GTPASE-ACTIVATING PROTEIN 1"/>
    <property type="match status" value="1"/>
</dbReference>
<feature type="region of interest" description="Disordered" evidence="5">
    <location>
        <begin position="254"/>
        <end position="282"/>
    </location>
</feature>
<evidence type="ECO:0000256" key="5">
    <source>
        <dbReference type="SAM" id="MobiDB-lite"/>
    </source>
</evidence>
<evidence type="ECO:0000313" key="7">
    <source>
        <dbReference type="Proteomes" id="UP000051952"/>
    </source>
</evidence>
<feature type="region of interest" description="Disordered" evidence="5">
    <location>
        <begin position="44"/>
        <end position="64"/>
    </location>
</feature>
<evidence type="ECO:0000256" key="4">
    <source>
        <dbReference type="SAM" id="Coils"/>
    </source>
</evidence>
<keyword evidence="4" id="KW-0175">Coiled coil</keyword>
<dbReference type="InterPro" id="IPR032675">
    <property type="entry name" value="LRR_dom_sf"/>
</dbReference>
<name>A0A0S4IPN4_BODSA</name>
<dbReference type="OrthoDB" id="120976at2759"/>
<dbReference type="VEuPathDB" id="TriTrypDB:BSAL_58120"/>
<dbReference type="GO" id="GO:0005829">
    <property type="term" value="C:cytosol"/>
    <property type="evidence" value="ECO:0007669"/>
    <property type="project" value="TreeGrafter"/>
</dbReference>
<evidence type="ECO:0000256" key="3">
    <source>
        <dbReference type="ARBA" id="ARBA00022737"/>
    </source>
</evidence>
<dbReference type="SMART" id="SM00368">
    <property type="entry name" value="LRR_RI"/>
    <property type="match status" value="3"/>
</dbReference>
<feature type="compositionally biased region" description="Low complexity" evidence="5">
    <location>
        <begin position="517"/>
        <end position="538"/>
    </location>
</feature>
<reference evidence="7" key="1">
    <citation type="submission" date="2015-09" db="EMBL/GenBank/DDBJ databases">
        <authorList>
            <consortium name="Pathogen Informatics"/>
        </authorList>
    </citation>
    <scope>NUCLEOTIDE SEQUENCE [LARGE SCALE GENOMIC DNA]</scope>
    <source>
        <strain evidence="7">Lake Konstanz</strain>
    </source>
</reference>
<evidence type="ECO:0000256" key="1">
    <source>
        <dbReference type="ARBA" id="ARBA00022468"/>
    </source>
</evidence>
<sequence length="764" mass="82690">MTTSIQEQFKELSAAYNRFVESSAAGRQQDGGATPVTAGILVRSARSSPSTSSLAPPPPAGRSGGAAGVAVFLPANGEMLAIDDSYQVRSERVSPRGETLSPVGAAGSTARSGASDTNTMPVILPTNNNNNNFSGGRAASNSEVEVYKAAEQLCILISGVDYRTIALQATKACDLVSKMIFEEVSLAKRSDWVPSYLVARQADRLRDLFRETKTILAANNIAIPTALERITSPAPPTSPGMANRHRTVSVDASAAGGGRGVHKAADEQVSPHQQQQQHQRPLIPSADEAYDVRLMHSAFDDRSDPRTREMEDEIMVLKSRLDKANREKRELQSTVERQEQQLVSMRTKLTKDTEVFYQTQRQMQADLRQLAVTTGHRELLNSDDEVSPTEQRPSPGGPGASPYHNANNNSNNVNRSLVPTPPDATVPVFLHPDSSANDDDGGVRPTSSTSRPSRGRPTSAPDINLQPFAKYNRLDTLYHDVYKGKGMEFLQQAIDVVFKLEYDIQHQHSNSNSNLQTASTDGHPSTTTTSGTETTTATTATVASDSLREDTLRKEHQQFLNDFRTRVLQSVEEFSTFKNLFADATPLRSEYVAHCMEMRCKPNSGVVALLSTISTDSEVVELNLSGNYVGDAGLSPLLPVLQRLYRLRTLRLADNGLKNNAIRALCHAVRAHPSLTAIDLSKNNITRSAGRELLSLVASMPKLRVIDVASTLIDVPLVAKIQTRLELNQSSAQSASTLVTGSVGAGSLAPTSGDVPRSAMSDTH</sequence>
<proteinExistence type="predicted"/>
<keyword evidence="7" id="KW-1185">Reference proteome</keyword>
<feature type="region of interest" description="Disordered" evidence="5">
    <location>
        <begin position="379"/>
        <end position="464"/>
    </location>
</feature>
<feature type="coiled-coil region" evidence="4">
    <location>
        <begin position="307"/>
        <end position="348"/>
    </location>
</feature>
<dbReference type="InterPro" id="IPR001611">
    <property type="entry name" value="Leu-rich_rpt"/>
</dbReference>
<evidence type="ECO:0000256" key="2">
    <source>
        <dbReference type="ARBA" id="ARBA00022614"/>
    </source>
</evidence>
<dbReference type="PANTHER" id="PTHR24113:SF12">
    <property type="entry name" value="RAN GTPASE-ACTIVATING PROTEIN 1"/>
    <property type="match status" value="1"/>
</dbReference>
<accession>A0A0S4IPN4</accession>
<dbReference type="GO" id="GO:0031267">
    <property type="term" value="F:small GTPase binding"/>
    <property type="evidence" value="ECO:0007669"/>
    <property type="project" value="TreeGrafter"/>
</dbReference>
<dbReference type="GO" id="GO:0006913">
    <property type="term" value="P:nucleocytoplasmic transport"/>
    <property type="evidence" value="ECO:0007669"/>
    <property type="project" value="TreeGrafter"/>
</dbReference>
<feature type="compositionally biased region" description="Low complexity" evidence="5">
    <location>
        <begin position="405"/>
        <end position="414"/>
    </location>
</feature>
<feature type="region of interest" description="Disordered" evidence="5">
    <location>
        <begin position="510"/>
        <end position="538"/>
    </location>
</feature>
<dbReference type="GO" id="GO:0048471">
    <property type="term" value="C:perinuclear region of cytoplasm"/>
    <property type="evidence" value="ECO:0007669"/>
    <property type="project" value="TreeGrafter"/>
</dbReference>
<evidence type="ECO:0000313" key="6">
    <source>
        <dbReference type="EMBL" id="CUF00357.1"/>
    </source>
</evidence>
<dbReference type="EMBL" id="CYKH01000224">
    <property type="protein sequence ID" value="CUF00357.1"/>
    <property type="molecule type" value="Genomic_DNA"/>
</dbReference>
<feature type="compositionally biased region" description="Low complexity" evidence="5">
    <location>
        <begin position="444"/>
        <end position="459"/>
    </location>
</feature>
<protein>
    <submittedName>
        <fullName evidence="6">Leucine-rich repeat protein, putative</fullName>
    </submittedName>
</protein>
<feature type="region of interest" description="Disordered" evidence="5">
    <location>
        <begin position="92"/>
        <end position="118"/>
    </location>
</feature>
<dbReference type="InterPro" id="IPR027038">
    <property type="entry name" value="RanGap"/>
</dbReference>
<dbReference type="AlphaFoldDB" id="A0A0S4IPN4"/>
<keyword evidence="1" id="KW-0343">GTPase activation</keyword>
<organism evidence="6 7">
    <name type="scientific">Bodo saltans</name>
    <name type="common">Flagellated protozoan</name>
    <dbReference type="NCBI Taxonomy" id="75058"/>
    <lineage>
        <taxon>Eukaryota</taxon>
        <taxon>Discoba</taxon>
        <taxon>Euglenozoa</taxon>
        <taxon>Kinetoplastea</taxon>
        <taxon>Metakinetoplastina</taxon>
        <taxon>Eubodonida</taxon>
        <taxon>Bodonidae</taxon>
        <taxon>Bodo</taxon>
    </lineage>
</organism>
<dbReference type="Gene3D" id="3.80.10.10">
    <property type="entry name" value="Ribonuclease Inhibitor"/>
    <property type="match status" value="1"/>
</dbReference>
<dbReference type="Proteomes" id="UP000051952">
    <property type="component" value="Unassembled WGS sequence"/>
</dbReference>
<feature type="compositionally biased region" description="Low complexity" evidence="5">
    <location>
        <begin position="104"/>
        <end position="115"/>
    </location>
</feature>
<gene>
    <name evidence="6" type="ORF">BSAL_58120</name>
</gene>